<sequence>MKKVVDGLSTDDVWTRLEELQLGVEEPELSPEQLRINDQAQEDELLVLESIFGDNVFVLDRQNGLRCFQIHVHIEVPDELTVSVNLSSSSALGTPDDNSLEFSYSLKVEHLPLIVLTCLLPKSYPSNLAPHFTISVQWLNSANISSLCSMLDSIWKELLGQEIIYQWVEWLHGSSLSHLRFDREIKLGFCAYSYIGDRRAISGAVSPEVDIPSLKSYDEEQRHENFRRNIHQCCICFDEFPGMEFVRLPCQHFFCWNCMKTYSDMHVKEGTITKLLCPEAKCGGMIPPGLLKRFLGEVEFDRWESLMLQKTDKHHVGVTCMTPEMKLIILQERQNSSQLEDRQRQREKEKINDLLSMQEIHRVAKPCPSCKMAISRIGGCNKMVCDNCGTYFCYRCNQAISGYEHFREEGCEIFPPDRMWGAGINARRFVAQMWEERVNARQAIGQIQARLQAQMLPNRAHQMWVERINARQVTGQIQAQNLPNCAHSCPNRRQMNAKAGNNNHIFCWACQNHYCYLCGKTVKRCSQHYGPKGCKQHTADE</sequence>
<evidence type="ECO:0000259" key="11">
    <source>
        <dbReference type="PROSITE" id="PS50908"/>
    </source>
</evidence>
<comment type="similarity">
    <text evidence="2">Belongs to the RBR family. Ariadne subfamily.</text>
</comment>
<dbReference type="GO" id="GO:0008270">
    <property type="term" value="F:zinc ion binding"/>
    <property type="evidence" value="ECO:0007669"/>
    <property type="project" value="UniProtKB-KW"/>
</dbReference>
<dbReference type="InterPro" id="IPR031127">
    <property type="entry name" value="E3_UB_ligase_RBR"/>
</dbReference>
<keyword evidence="8" id="KW-0862">Zinc</keyword>
<evidence type="ECO:0000313" key="14">
    <source>
        <dbReference type="Proteomes" id="UP000224567"/>
    </source>
</evidence>
<dbReference type="InterPro" id="IPR006575">
    <property type="entry name" value="RWD_dom"/>
</dbReference>
<evidence type="ECO:0000256" key="9">
    <source>
        <dbReference type="PROSITE-ProRule" id="PRU00175"/>
    </source>
</evidence>
<reference evidence="14" key="2">
    <citation type="journal article" date="2017" name="J. Anim. Genet.">
        <title>Multiple reference genome sequences of hot pepper reveal the massive evolution of plant disease resistance genes by retroduplication.</title>
        <authorList>
            <person name="Kim S."/>
            <person name="Park J."/>
            <person name="Yeom S.-I."/>
            <person name="Kim Y.-M."/>
            <person name="Seo E."/>
            <person name="Kim K.-T."/>
            <person name="Kim M.-S."/>
            <person name="Lee J.M."/>
            <person name="Cheong K."/>
            <person name="Shin H.-S."/>
            <person name="Kim S.-B."/>
            <person name="Han K."/>
            <person name="Lee J."/>
            <person name="Park M."/>
            <person name="Lee H.-A."/>
            <person name="Lee H.-Y."/>
            <person name="Lee Y."/>
            <person name="Oh S."/>
            <person name="Lee J.H."/>
            <person name="Choi E."/>
            <person name="Choi E."/>
            <person name="Lee S.E."/>
            <person name="Jeon J."/>
            <person name="Kim H."/>
            <person name="Choi G."/>
            <person name="Song H."/>
            <person name="Lee J."/>
            <person name="Lee S.-C."/>
            <person name="Kwon J.-K."/>
            <person name="Lee H.-Y."/>
            <person name="Koo N."/>
            <person name="Hong Y."/>
            <person name="Kim R.W."/>
            <person name="Kang W.-H."/>
            <person name="Huh J.H."/>
            <person name="Kang B.-C."/>
            <person name="Yang T.-J."/>
            <person name="Lee Y.-H."/>
            <person name="Bennetzen J.L."/>
            <person name="Choi D."/>
        </authorList>
    </citation>
    <scope>NUCLEOTIDE SEQUENCE [LARGE SCALE GENOMIC DNA]</scope>
    <source>
        <strain evidence="14">cv. PBC81</strain>
    </source>
</reference>
<dbReference type="SUPFAM" id="SSF54495">
    <property type="entry name" value="UBC-like"/>
    <property type="match status" value="1"/>
</dbReference>
<keyword evidence="6 9" id="KW-0863">Zinc-finger</keyword>
<dbReference type="InterPro" id="IPR013083">
    <property type="entry name" value="Znf_RING/FYVE/PHD"/>
</dbReference>
<dbReference type="PROSITE" id="PS51873">
    <property type="entry name" value="TRIAD"/>
    <property type="match status" value="1"/>
</dbReference>
<dbReference type="Pfam" id="PF05773">
    <property type="entry name" value="RWD"/>
    <property type="match status" value="1"/>
</dbReference>
<evidence type="ECO:0000259" key="12">
    <source>
        <dbReference type="PROSITE" id="PS51873"/>
    </source>
</evidence>
<dbReference type="GO" id="GO:0004842">
    <property type="term" value="F:ubiquitin-protein transferase activity"/>
    <property type="evidence" value="ECO:0007669"/>
    <property type="project" value="InterPro"/>
</dbReference>
<dbReference type="InterPro" id="IPR001841">
    <property type="entry name" value="Znf_RING"/>
</dbReference>
<dbReference type="CDD" id="cd23820">
    <property type="entry name" value="RWD_RNF14"/>
    <property type="match status" value="1"/>
</dbReference>
<evidence type="ECO:0000256" key="1">
    <source>
        <dbReference type="ARBA" id="ARBA00003976"/>
    </source>
</evidence>
<keyword evidence="4" id="KW-0479">Metal-binding</keyword>
<evidence type="ECO:0000259" key="10">
    <source>
        <dbReference type="PROSITE" id="PS50089"/>
    </source>
</evidence>
<protein>
    <recommendedName>
        <fullName evidence="15">E3 ubiquitin-protein ligase RNF14</fullName>
    </recommendedName>
</protein>
<proteinExistence type="inferred from homology"/>
<comment type="caution">
    <text evidence="13">The sequence shown here is derived from an EMBL/GenBank/DDBJ whole genome shotgun (WGS) entry which is preliminary data.</text>
</comment>
<evidence type="ECO:0000256" key="6">
    <source>
        <dbReference type="ARBA" id="ARBA00022771"/>
    </source>
</evidence>
<evidence type="ECO:0000256" key="3">
    <source>
        <dbReference type="ARBA" id="ARBA00022679"/>
    </source>
</evidence>
<dbReference type="CDD" id="cd23134">
    <property type="entry name" value="RING-HC_ITT1-like"/>
    <property type="match status" value="1"/>
</dbReference>
<dbReference type="PANTHER" id="PTHR11685">
    <property type="entry name" value="RBR FAMILY RING FINGER AND IBR DOMAIN-CONTAINING"/>
    <property type="match status" value="1"/>
</dbReference>
<evidence type="ECO:0000313" key="13">
    <source>
        <dbReference type="EMBL" id="PHT39790.1"/>
    </source>
</evidence>
<dbReference type="Gene3D" id="3.30.40.10">
    <property type="entry name" value="Zinc/RING finger domain, C3HC4 (zinc finger)"/>
    <property type="match status" value="1"/>
</dbReference>
<dbReference type="InterPro" id="IPR017907">
    <property type="entry name" value="Znf_RING_CS"/>
</dbReference>
<dbReference type="InterPro" id="IPR016135">
    <property type="entry name" value="UBQ-conjugating_enzyme/RWD"/>
</dbReference>
<keyword evidence="7" id="KW-0833">Ubl conjugation pathway</keyword>
<evidence type="ECO:0000256" key="2">
    <source>
        <dbReference type="ARBA" id="ARBA00005884"/>
    </source>
</evidence>
<keyword evidence="14" id="KW-1185">Reference proteome</keyword>
<evidence type="ECO:0008006" key="15">
    <source>
        <dbReference type="Google" id="ProtNLM"/>
    </source>
</evidence>
<feature type="domain" description="RWD" evidence="11">
    <location>
        <begin position="43"/>
        <end position="178"/>
    </location>
</feature>
<evidence type="ECO:0000256" key="5">
    <source>
        <dbReference type="ARBA" id="ARBA00022737"/>
    </source>
</evidence>
<dbReference type="Gene3D" id="1.20.120.1750">
    <property type="match status" value="1"/>
</dbReference>
<feature type="domain" description="RING-type" evidence="10">
    <location>
        <begin position="233"/>
        <end position="281"/>
    </location>
</feature>
<dbReference type="OrthoDB" id="1431934at2759"/>
<evidence type="ECO:0000256" key="7">
    <source>
        <dbReference type="ARBA" id="ARBA00022786"/>
    </source>
</evidence>
<evidence type="ECO:0000256" key="4">
    <source>
        <dbReference type="ARBA" id="ARBA00022723"/>
    </source>
</evidence>
<feature type="domain" description="RING-type" evidence="12">
    <location>
        <begin position="229"/>
        <end position="541"/>
    </location>
</feature>
<dbReference type="FunFam" id="3.30.40.10:FF:000358">
    <property type="entry name" value="RBR-type E3 ubiquitin transferase"/>
    <property type="match status" value="1"/>
</dbReference>
<dbReference type="InterPro" id="IPR044066">
    <property type="entry name" value="TRIAD_supradom"/>
</dbReference>
<dbReference type="AlphaFoldDB" id="A0A2G2W3I7"/>
<keyword evidence="3" id="KW-0808">Transferase</keyword>
<dbReference type="STRING" id="33114.A0A2G2W3I7"/>
<name>A0A2G2W3I7_CAPBA</name>
<dbReference type="SMART" id="SM00591">
    <property type="entry name" value="RWD"/>
    <property type="match status" value="1"/>
</dbReference>
<accession>A0A2G2W3I7</accession>
<organism evidence="13 14">
    <name type="scientific">Capsicum baccatum</name>
    <name type="common">Peruvian pepper</name>
    <dbReference type="NCBI Taxonomy" id="33114"/>
    <lineage>
        <taxon>Eukaryota</taxon>
        <taxon>Viridiplantae</taxon>
        <taxon>Streptophyta</taxon>
        <taxon>Embryophyta</taxon>
        <taxon>Tracheophyta</taxon>
        <taxon>Spermatophyta</taxon>
        <taxon>Magnoliopsida</taxon>
        <taxon>eudicotyledons</taxon>
        <taxon>Gunneridae</taxon>
        <taxon>Pentapetalae</taxon>
        <taxon>asterids</taxon>
        <taxon>lamiids</taxon>
        <taxon>Solanales</taxon>
        <taxon>Solanaceae</taxon>
        <taxon>Solanoideae</taxon>
        <taxon>Capsiceae</taxon>
        <taxon>Capsicum</taxon>
    </lineage>
</organism>
<dbReference type="Pfam" id="PF26200">
    <property type="entry name" value="Rcat_RNF216"/>
    <property type="match status" value="1"/>
</dbReference>
<dbReference type="PROSITE" id="PS50908">
    <property type="entry name" value="RWD"/>
    <property type="match status" value="1"/>
</dbReference>
<dbReference type="Proteomes" id="UP000224567">
    <property type="component" value="Unassembled WGS sequence"/>
</dbReference>
<dbReference type="Gene3D" id="3.10.110.10">
    <property type="entry name" value="Ubiquitin Conjugating Enzyme"/>
    <property type="match status" value="1"/>
</dbReference>
<dbReference type="EMBL" id="MLFT02000008">
    <property type="protein sequence ID" value="PHT39790.1"/>
    <property type="molecule type" value="Genomic_DNA"/>
</dbReference>
<dbReference type="SUPFAM" id="SSF57850">
    <property type="entry name" value="RING/U-box"/>
    <property type="match status" value="2"/>
</dbReference>
<reference evidence="13 14" key="1">
    <citation type="journal article" date="2017" name="Genome Biol.">
        <title>New reference genome sequences of hot pepper reveal the massive evolution of plant disease-resistance genes by retroduplication.</title>
        <authorList>
            <person name="Kim S."/>
            <person name="Park J."/>
            <person name="Yeom S.I."/>
            <person name="Kim Y.M."/>
            <person name="Seo E."/>
            <person name="Kim K.T."/>
            <person name="Kim M.S."/>
            <person name="Lee J.M."/>
            <person name="Cheong K."/>
            <person name="Shin H.S."/>
            <person name="Kim S.B."/>
            <person name="Han K."/>
            <person name="Lee J."/>
            <person name="Park M."/>
            <person name="Lee H.A."/>
            <person name="Lee H.Y."/>
            <person name="Lee Y."/>
            <person name="Oh S."/>
            <person name="Lee J.H."/>
            <person name="Choi E."/>
            <person name="Choi E."/>
            <person name="Lee S.E."/>
            <person name="Jeon J."/>
            <person name="Kim H."/>
            <person name="Choi G."/>
            <person name="Song H."/>
            <person name="Lee J."/>
            <person name="Lee S.C."/>
            <person name="Kwon J.K."/>
            <person name="Lee H.Y."/>
            <person name="Koo N."/>
            <person name="Hong Y."/>
            <person name="Kim R.W."/>
            <person name="Kang W.H."/>
            <person name="Huh J.H."/>
            <person name="Kang B.C."/>
            <person name="Yang T.J."/>
            <person name="Lee Y.H."/>
            <person name="Bennetzen J.L."/>
            <person name="Choi D."/>
        </authorList>
    </citation>
    <scope>NUCLEOTIDE SEQUENCE [LARGE SCALE GENOMIC DNA]</scope>
    <source>
        <strain evidence="14">cv. PBC81</strain>
    </source>
</reference>
<keyword evidence="5" id="KW-0677">Repeat</keyword>
<gene>
    <name evidence="13" type="ORF">CQW23_18644</name>
</gene>
<dbReference type="PROSITE" id="PS00518">
    <property type="entry name" value="ZF_RING_1"/>
    <property type="match status" value="1"/>
</dbReference>
<dbReference type="GO" id="GO:0016567">
    <property type="term" value="P:protein ubiquitination"/>
    <property type="evidence" value="ECO:0007669"/>
    <property type="project" value="InterPro"/>
</dbReference>
<evidence type="ECO:0000256" key="8">
    <source>
        <dbReference type="ARBA" id="ARBA00022833"/>
    </source>
</evidence>
<dbReference type="SMART" id="SM00184">
    <property type="entry name" value="RING"/>
    <property type="match status" value="2"/>
</dbReference>
<dbReference type="PROSITE" id="PS50089">
    <property type="entry name" value="ZF_RING_2"/>
    <property type="match status" value="1"/>
</dbReference>
<comment type="function">
    <text evidence="1">Might act as an E3 ubiquitin-protein ligase, or as part of E3 complex, which accepts ubiquitin from specific E2 ubiquitin-conjugating enzymes and then transfers it to substrates.</text>
</comment>